<keyword evidence="2" id="KW-1133">Transmembrane helix</keyword>
<dbReference type="AlphaFoldDB" id="A0A9K3DV05"/>
<reference evidence="4" key="1">
    <citation type="journal article" date="2017" name="Nature">
        <title>The sunflower genome provides insights into oil metabolism, flowering and Asterid evolution.</title>
        <authorList>
            <person name="Badouin H."/>
            <person name="Gouzy J."/>
            <person name="Grassa C.J."/>
            <person name="Murat F."/>
            <person name="Staton S.E."/>
            <person name="Cottret L."/>
            <person name="Lelandais-Briere C."/>
            <person name="Owens G.L."/>
            <person name="Carrere S."/>
            <person name="Mayjonade B."/>
            <person name="Legrand L."/>
            <person name="Gill N."/>
            <person name="Kane N.C."/>
            <person name="Bowers J.E."/>
            <person name="Hubner S."/>
            <person name="Bellec A."/>
            <person name="Berard A."/>
            <person name="Berges H."/>
            <person name="Blanchet N."/>
            <person name="Boniface M.C."/>
            <person name="Brunel D."/>
            <person name="Catrice O."/>
            <person name="Chaidir N."/>
            <person name="Claudel C."/>
            <person name="Donnadieu C."/>
            <person name="Faraut T."/>
            <person name="Fievet G."/>
            <person name="Helmstetter N."/>
            <person name="King M."/>
            <person name="Knapp S.J."/>
            <person name="Lai Z."/>
            <person name="Le Paslier M.C."/>
            <person name="Lippi Y."/>
            <person name="Lorenzon L."/>
            <person name="Mandel J.R."/>
            <person name="Marage G."/>
            <person name="Marchand G."/>
            <person name="Marquand E."/>
            <person name="Bret-Mestries E."/>
            <person name="Morien E."/>
            <person name="Nambeesan S."/>
            <person name="Nguyen T."/>
            <person name="Pegot-Espagnet P."/>
            <person name="Pouilly N."/>
            <person name="Raftis F."/>
            <person name="Sallet E."/>
            <person name="Schiex T."/>
            <person name="Thomas J."/>
            <person name="Vandecasteele C."/>
            <person name="Vares D."/>
            <person name="Vear F."/>
            <person name="Vautrin S."/>
            <person name="Crespi M."/>
            <person name="Mangin B."/>
            <person name="Burke J.M."/>
            <person name="Salse J."/>
            <person name="Munos S."/>
            <person name="Vincourt P."/>
            <person name="Rieseberg L.H."/>
            <person name="Langlade N.B."/>
        </authorList>
    </citation>
    <scope>NUCLEOTIDE SEQUENCE</scope>
    <source>
        <tissue evidence="4">Leaves</tissue>
    </source>
</reference>
<evidence type="ECO:0000256" key="3">
    <source>
        <dbReference type="SAM" id="SignalP"/>
    </source>
</evidence>
<feature type="region of interest" description="Disordered" evidence="1">
    <location>
        <begin position="118"/>
        <end position="137"/>
    </location>
</feature>
<protein>
    <submittedName>
        <fullName evidence="4">Uncharacterized protein</fullName>
    </submittedName>
</protein>
<organism evidence="4 5">
    <name type="scientific">Helianthus annuus</name>
    <name type="common">Common sunflower</name>
    <dbReference type="NCBI Taxonomy" id="4232"/>
    <lineage>
        <taxon>Eukaryota</taxon>
        <taxon>Viridiplantae</taxon>
        <taxon>Streptophyta</taxon>
        <taxon>Embryophyta</taxon>
        <taxon>Tracheophyta</taxon>
        <taxon>Spermatophyta</taxon>
        <taxon>Magnoliopsida</taxon>
        <taxon>eudicotyledons</taxon>
        <taxon>Gunneridae</taxon>
        <taxon>Pentapetalae</taxon>
        <taxon>asterids</taxon>
        <taxon>campanulids</taxon>
        <taxon>Asterales</taxon>
        <taxon>Asteraceae</taxon>
        <taxon>Asteroideae</taxon>
        <taxon>Heliantheae alliance</taxon>
        <taxon>Heliantheae</taxon>
        <taxon>Helianthus</taxon>
    </lineage>
</organism>
<evidence type="ECO:0000313" key="4">
    <source>
        <dbReference type="EMBL" id="KAF5761510.1"/>
    </source>
</evidence>
<keyword evidence="2" id="KW-0472">Membrane</keyword>
<reference evidence="4" key="2">
    <citation type="submission" date="2020-06" db="EMBL/GenBank/DDBJ databases">
        <title>Helianthus annuus Genome sequencing and assembly Release 2.</title>
        <authorList>
            <person name="Gouzy J."/>
            <person name="Langlade N."/>
            <person name="Munos S."/>
        </authorList>
    </citation>
    <scope>NUCLEOTIDE SEQUENCE</scope>
    <source>
        <tissue evidence="4">Leaves</tissue>
    </source>
</reference>
<dbReference type="EMBL" id="MNCJ02000331">
    <property type="protein sequence ID" value="KAF5761510.1"/>
    <property type="molecule type" value="Genomic_DNA"/>
</dbReference>
<feature type="chain" id="PRO_5039922749" evidence="3">
    <location>
        <begin position="24"/>
        <end position="137"/>
    </location>
</feature>
<gene>
    <name evidence="4" type="ORF">HanXRQr2_Chr16g0765921</name>
</gene>
<keyword evidence="3" id="KW-0732">Signal</keyword>
<keyword evidence="2" id="KW-0812">Transmembrane</keyword>
<feature type="transmembrane region" description="Helical" evidence="2">
    <location>
        <begin position="71"/>
        <end position="90"/>
    </location>
</feature>
<feature type="signal peptide" evidence="3">
    <location>
        <begin position="1"/>
        <end position="23"/>
    </location>
</feature>
<evidence type="ECO:0000256" key="1">
    <source>
        <dbReference type="SAM" id="MobiDB-lite"/>
    </source>
</evidence>
<evidence type="ECO:0000256" key="2">
    <source>
        <dbReference type="SAM" id="Phobius"/>
    </source>
</evidence>
<comment type="caution">
    <text evidence="4">The sequence shown here is derived from an EMBL/GenBank/DDBJ whole genome shotgun (WGS) entry which is preliminary data.</text>
</comment>
<accession>A0A9K3DV05</accession>
<keyword evidence="5" id="KW-1185">Reference proteome</keyword>
<dbReference type="Proteomes" id="UP000215914">
    <property type="component" value="Unassembled WGS sequence"/>
</dbReference>
<name>A0A9K3DV05_HELAN</name>
<sequence length="137" mass="15957">MYHDMVHFRTDFAVLFLTTMVTSQQNGYVKDKVLKCLTAETRFEDYNWCGFIVDCLRKCKKKWIPWDLKSWSAGPLTILTVHMCFYRGCMKMKKKKCAMRKKNQKLAVVFFKRSARDSQPRTLGMGSSLSTFGPGKC</sequence>
<evidence type="ECO:0000313" key="5">
    <source>
        <dbReference type="Proteomes" id="UP000215914"/>
    </source>
</evidence>
<dbReference type="Gramene" id="mRNA:HanXRQr2_Chr16g0765921">
    <property type="protein sequence ID" value="mRNA:HanXRQr2_Chr16g0765921"/>
    <property type="gene ID" value="HanXRQr2_Chr16g0765921"/>
</dbReference>
<proteinExistence type="predicted"/>